<keyword evidence="2" id="KW-0808">Transferase</keyword>
<keyword evidence="3" id="KW-0548">Nucleotidyltransferase</keyword>
<dbReference type="InterPro" id="IPR023211">
    <property type="entry name" value="DNA_pol_palm_dom_sf"/>
</dbReference>
<evidence type="ECO:0000259" key="7">
    <source>
        <dbReference type="Pfam" id="PF00136"/>
    </source>
</evidence>
<feature type="non-terminal residue" evidence="8">
    <location>
        <position position="236"/>
    </location>
</feature>
<dbReference type="Pfam" id="PF00136">
    <property type="entry name" value="DNA_pol_B"/>
    <property type="match status" value="1"/>
</dbReference>
<dbReference type="PANTHER" id="PTHR10322:SF23">
    <property type="entry name" value="DNA POLYMERASE DELTA CATALYTIC SUBUNIT"/>
    <property type="match status" value="1"/>
</dbReference>
<dbReference type="EMBL" id="AUZZ01003753">
    <property type="protein sequence ID" value="EQD56099.1"/>
    <property type="molecule type" value="Genomic_DNA"/>
</dbReference>
<sequence length="236" mass="25863">VRLGDTTLEGPEEDLLRALVGELARADPDVLLTEGGDTFDLPWLYRRAAAVGLGPAEFVLGREPAPFRPARVARSFATYGQVLYRAATYPLVGRFHLDRANSFLFDDADLAGLVDAARLARLSLSTVARQSPGTCFTAMEMAEALRRGVHVPWKKNRPESFRRADRLVAADRGGVIFVPPTGVFGPVDEFDFASLFPHIMVRQNLSAETLECRCCPDSPLRAPGLGYRSCTREVGL</sequence>
<evidence type="ECO:0000256" key="1">
    <source>
        <dbReference type="ARBA" id="ARBA00012417"/>
    </source>
</evidence>
<dbReference type="PANTHER" id="PTHR10322">
    <property type="entry name" value="DNA POLYMERASE CATALYTIC SUBUNIT"/>
    <property type="match status" value="1"/>
</dbReference>
<dbReference type="SUPFAM" id="SSF53098">
    <property type="entry name" value="Ribonuclease H-like"/>
    <property type="match status" value="1"/>
</dbReference>
<gene>
    <name evidence="8" type="ORF">B2A_05403</name>
</gene>
<reference evidence="8" key="2">
    <citation type="journal article" date="2014" name="ISME J.">
        <title>Microbial stratification in low pH oxic and suboxic macroscopic growths along an acid mine drainage.</title>
        <authorList>
            <person name="Mendez-Garcia C."/>
            <person name="Mesa V."/>
            <person name="Sprenger R.R."/>
            <person name="Richter M."/>
            <person name="Diez M.S."/>
            <person name="Solano J."/>
            <person name="Bargiela R."/>
            <person name="Golyshina O.V."/>
            <person name="Manteca A."/>
            <person name="Ramos J.L."/>
            <person name="Gallego J.R."/>
            <person name="Llorente I."/>
            <person name="Martins Dos Santos V.A."/>
            <person name="Jensen O.N."/>
            <person name="Pelaez A.I."/>
            <person name="Sanchez J."/>
            <person name="Ferrer M."/>
        </authorList>
    </citation>
    <scope>NUCLEOTIDE SEQUENCE</scope>
</reference>
<keyword evidence="5" id="KW-0238">DNA-binding</keyword>
<dbReference type="InterPro" id="IPR036397">
    <property type="entry name" value="RNaseH_sf"/>
</dbReference>
<dbReference type="InterPro" id="IPR012337">
    <property type="entry name" value="RNaseH-like_sf"/>
</dbReference>
<comment type="caution">
    <text evidence="8">The sequence shown here is derived from an EMBL/GenBank/DDBJ whole genome shotgun (WGS) entry which is preliminary data.</text>
</comment>
<proteinExistence type="predicted"/>
<evidence type="ECO:0000256" key="6">
    <source>
        <dbReference type="ARBA" id="ARBA00049244"/>
    </source>
</evidence>
<dbReference type="GO" id="GO:0003677">
    <property type="term" value="F:DNA binding"/>
    <property type="evidence" value="ECO:0007669"/>
    <property type="project" value="UniProtKB-KW"/>
</dbReference>
<feature type="non-terminal residue" evidence="8">
    <location>
        <position position="1"/>
    </location>
</feature>
<evidence type="ECO:0000256" key="5">
    <source>
        <dbReference type="ARBA" id="ARBA00023125"/>
    </source>
</evidence>
<keyword evidence="4" id="KW-0239">DNA-directed DNA polymerase</keyword>
<dbReference type="InterPro" id="IPR050240">
    <property type="entry name" value="DNA_pol_type-B"/>
</dbReference>
<dbReference type="GO" id="GO:0000166">
    <property type="term" value="F:nucleotide binding"/>
    <property type="evidence" value="ECO:0007669"/>
    <property type="project" value="InterPro"/>
</dbReference>
<protein>
    <recommendedName>
        <fullName evidence="1">DNA-directed DNA polymerase</fullName>
        <ecNumber evidence="1">2.7.7.7</ecNumber>
    </recommendedName>
</protein>
<dbReference type="Gene3D" id="3.90.1600.10">
    <property type="entry name" value="Palm domain of DNA polymerase"/>
    <property type="match status" value="1"/>
</dbReference>
<name>T1BSE2_9ZZZZ</name>
<evidence type="ECO:0000256" key="2">
    <source>
        <dbReference type="ARBA" id="ARBA00022679"/>
    </source>
</evidence>
<organism evidence="8">
    <name type="scientific">mine drainage metagenome</name>
    <dbReference type="NCBI Taxonomy" id="410659"/>
    <lineage>
        <taxon>unclassified sequences</taxon>
        <taxon>metagenomes</taxon>
        <taxon>ecological metagenomes</taxon>
    </lineage>
</organism>
<comment type="catalytic activity">
    <reaction evidence="6">
        <text>DNA(n) + a 2'-deoxyribonucleoside 5'-triphosphate = DNA(n+1) + diphosphate</text>
        <dbReference type="Rhea" id="RHEA:22508"/>
        <dbReference type="Rhea" id="RHEA-COMP:17339"/>
        <dbReference type="Rhea" id="RHEA-COMP:17340"/>
        <dbReference type="ChEBI" id="CHEBI:33019"/>
        <dbReference type="ChEBI" id="CHEBI:61560"/>
        <dbReference type="ChEBI" id="CHEBI:173112"/>
        <dbReference type="EC" id="2.7.7.7"/>
    </reaction>
</comment>
<dbReference type="GO" id="GO:0006261">
    <property type="term" value="P:DNA-templated DNA replication"/>
    <property type="evidence" value="ECO:0007669"/>
    <property type="project" value="TreeGrafter"/>
</dbReference>
<feature type="domain" description="DNA-directed DNA polymerase family B multifunctional" evidence="7">
    <location>
        <begin position="170"/>
        <end position="213"/>
    </location>
</feature>
<evidence type="ECO:0000313" key="8">
    <source>
        <dbReference type="EMBL" id="EQD56099.1"/>
    </source>
</evidence>
<evidence type="ECO:0000256" key="4">
    <source>
        <dbReference type="ARBA" id="ARBA00022932"/>
    </source>
</evidence>
<dbReference type="Gene3D" id="3.30.420.10">
    <property type="entry name" value="Ribonuclease H-like superfamily/Ribonuclease H"/>
    <property type="match status" value="1"/>
</dbReference>
<dbReference type="EC" id="2.7.7.7" evidence="1"/>
<dbReference type="AlphaFoldDB" id="T1BSE2"/>
<reference evidence="8" key="1">
    <citation type="submission" date="2013-08" db="EMBL/GenBank/DDBJ databases">
        <authorList>
            <person name="Mendez C."/>
            <person name="Richter M."/>
            <person name="Ferrer M."/>
            <person name="Sanchez J."/>
        </authorList>
    </citation>
    <scope>NUCLEOTIDE SEQUENCE</scope>
</reference>
<evidence type="ECO:0000256" key="3">
    <source>
        <dbReference type="ARBA" id="ARBA00022695"/>
    </source>
</evidence>
<dbReference type="SUPFAM" id="SSF56672">
    <property type="entry name" value="DNA/RNA polymerases"/>
    <property type="match status" value="1"/>
</dbReference>
<dbReference type="InterPro" id="IPR043502">
    <property type="entry name" value="DNA/RNA_pol_sf"/>
</dbReference>
<dbReference type="InterPro" id="IPR006134">
    <property type="entry name" value="DNA-dir_DNA_pol_B_multi_dom"/>
</dbReference>
<accession>T1BSE2</accession>
<dbReference type="GO" id="GO:0003887">
    <property type="term" value="F:DNA-directed DNA polymerase activity"/>
    <property type="evidence" value="ECO:0007669"/>
    <property type="project" value="UniProtKB-KW"/>
</dbReference>